<dbReference type="STRING" id="1219077.VAZ01S_012_00290"/>
<dbReference type="Pfam" id="PF00149">
    <property type="entry name" value="Metallophos"/>
    <property type="match status" value="1"/>
</dbReference>
<dbReference type="eggNOG" id="COG1409">
    <property type="taxonomic scope" value="Bacteria"/>
</dbReference>
<dbReference type="AlphaFoldDB" id="U3BZ31"/>
<keyword evidence="3" id="KW-0408">Iron</keyword>
<evidence type="ECO:0000256" key="3">
    <source>
        <dbReference type="ARBA" id="ARBA00023004"/>
    </source>
</evidence>
<dbReference type="PANTHER" id="PTHR42988">
    <property type="entry name" value="PHOSPHOHYDROLASE"/>
    <property type="match status" value="1"/>
</dbReference>
<evidence type="ECO:0000313" key="7">
    <source>
        <dbReference type="Proteomes" id="UP000016567"/>
    </source>
</evidence>
<comment type="similarity">
    <text evidence="4">Belongs to the cyclic nucleotide phosphodiesterase class-III family.</text>
</comment>
<dbReference type="SUPFAM" id="SSF56300">
    <property type="entry name" value="Metallo-dependent phosphatases"/>
    <property type="match status" value="1"/>
</dbReference>
<dbReference type="InterPro" id="IPR029052">
    <property type="entry name" value="Metallo-depent_PP-like"/>
</dbReference>
<evidence type="ECO:0000256" key="4">
    <source>
        <dbReference type="ARBA" id="ARBA00025742"/>
    </source>
</evidence>
<dbReference type="RefSeq" id="WP_021708329.1">
    <property type="nucleotide sequence ID" value="NZ_BAOB01000171.1"/>
</dbReference>
<reference evidence="6 7" key="1">
    <citation type="submission" date="2013-09" db="EMBL/GenBank/DDBJ databases">
        <title>Whole genome shotgun sequence of Vibrio azureus NBRC 104587.</title>
        <authorList>
            <person name="Isaki S."/>
            <person name="Hosoyama A."/>
            <person name="Numata M."/>
            <person name="Hashimoto M."/>
            <person name="Hosoyama Y."/>
            <person name="Tsuchikane K."/>
            <person name="Noguchi M."/>
            <person name="Hirakata S."/>
            <person name="Ichikawa N."/>
            <person name="Ohji S."/>
            <person name="Yamazoe A."/>
            <person name="Fujita N."/>
        </authorList>
    </citation>
    <scope>NUCLEOTIDE SEQUENCE [LARGE SCALE GENOMIC DNA]</scope>
    <source>
        <strain evidence="6 7">NBRC 104587</strain>
    </source>
</reference>
<evidence type="ECO:0000259" key="5">
    <source>
        <dbReference type="Pfam" id="PF00149"/>
    </source>
</evidence>
<keyword evidence="2" id="KW-0378">Hydrolase</keyword>
<accession>U3BZ31</accession>
<comment type="caution">
    <text evidence="6">The sequence shown here is derived from an EMBL/GenBank/DDBJ whole genome shotgun (WGS) entry which is preliminary data.</text>
</comment>
<dbReference type="EMBL" id="BATL01000012">
    <property type="protein sequence ID" value="GAD74549.1"/>
    <property type="molecule type" value="Genomic_DNA"/>
</dbReference>
<dbReference type="InterPro" id="IPR050884">
    <property type="entry name" value="CNP_phosphodiesterase-III"/>
</dbReference>
<protein>
    <recommendedName>
        <fullName evidence="5">Calcineurin-like phosphoesterase domain-containing protein</fullName>
    </recommendedName>
</protein>
<evidence type="ECO:0000313" key="6">
    <source>
        <dbReference type="EMBL" id="GAD74549.1"/>
    </source>
</evidence>
<dbReference type="GO" id="GO:0046872">
    <property type="term" value="F:metal ion binding"/>
    <property type="evidence" value="ECO:0007669"/>
    <property type="project" value="UniProtKB-KW"/>
</dbReference>
<dbReference type="GO" id="GO:0016787">
    <property type="term" value="F:hydrolase activity"/>
    <property type="evidence" value="ECO:0007669"/>
    <property type="project" value="UniProtKB-KW"/>
</dbReference>
<dbReference type="PANTHER" id="PTHR42988:SF2">
    <property type="entry name" value="CYCLIC NUCLEOTIDE PHOSPHODIESTERASE CBUA0032-RELATED"/>
    <property type="match status" value="1"/>
</dbReference>
<dbReference type="Proteomes" id="UP000016567">
    <property type="component" value="Unassembled WGS sequence"/>
</dbReference>
<name>U3BZ31_9VIBR</name>
<feature type="domain" description="Calcineurin-like phosphoesterase" evidence="5">
    <location>
        <begin position="5"/>
        <end position="186"/>
    </location>
</feature>
<dbReference type="Gene3D" id="3.60.21.10">
    <property type="match status" value="1"/>
</dbReference>
<keyword evidence="7" id="KW-1185">Reference proteome</keyword>
<proteinExistence type="inferred from homology"/>
<keyword evidence="1" id="KW-0479">Metal-binding</keyword>
<dbReference type="InterPro" id="IPR004843">
    <property type="entry name" value="Calcineurin-like_PHP"/>
</dbReference>
<organism evidence="6 7">
    <name type="scientific">Vibrio azureus NBRC 104587</name>
    <dbReference type="NCBI Taxonomy" id="1219077"/>
    <lineage>
        <taxon>Bacteria</taxon>
        <taxon>Pseudomonadati</taxon>
        <taxon>Pseudomonadota</taxon>
        <taxon>Gammaproteobacteria</taxon>
        <taxon>Vibrionales</taxon>
        <taxon>Vibrionaceae</taxon>
        <taxon>Vibrio</taxon>
    </lineage>
</organism>
<evidence type="ECO:0000256" key="2">
    <source>
        <dbReference type="ARBA" id="ARBA00022801"/>
    </source>
</evidence>
<sequence length="239" mass="27475">MTFKAYLISDCHYDINNQYSLTSLRKVIKEIQVRDDFDAIFIAGDICNSPKHEHYVAFEQEFNEVSNKPIYAIAGNHDDLEQMKRSFFRISTDNKVETAENVDFILMDSSKKPYEPMPLGAGRVSQRDIKALSQITKTSIILIHHPIFTVGNDTFQTLGIENRSQLADEVLNNEHIRYILCGHGHYFIQINKDHVTQYMSPSSCYGFDHSMDKLEKTSLKGFLSIEIQNDELTVENVDL</sequence>
<evidence type="ECO:0000256" key="1">
    <source>
        <dbReference type="ARBA" id="ARBA00022723"/>
    </source>
</evidence>
<gene>
    <name evidence="6" type="ORF">VAZ01S_012_00290</name>
</gene>
<dbReference type="OrthoDB" id="9784378at2"/>